<evidence type="ECO:0000256" key="5">
    <source>
        <dbReference type="SAM" id="Coils"/>
    </source>
</evidence>
<accession>A0A6Q2ZJN1</accession>
<dbReference type="Ensembl" id="ENSELUT00000056180.2">
    <property type="protein sequence ID" value="ENSELUP00000078799.2"/>
    <property type="gene ID" value="ENSELUG00000015673.3"/>
</dbReference>
<feature type="compositionally biased region" description="Polar residues" evidence="6">
    <location>
        <begin position="360"/>
        <end position="371"/>
    </location>
</feature>
<feature type="compositionally biased region" description="Polar residues" evidence="6">
    <location>
        <begin position="701"/>
        <end position="711"/>
    </location>
</feature>
<evidence type="ECO:0000256" key="4">
    <source>
        <dbReference type="PROSITE-ProRule" id="PRU00024"/>
    </source>
</evidence>
<dbReference type="Gene3D" id="3.30.40.10">
    <property type="entry name" value="Zinc/RING finger domain, C3HC4 (zinc finger)"/>
    <property type="match status" value="2"/>
</dbReference>
<keyword evidence="5" id="KW-0175">Coiled coil</keyword>
<dbReference type="GO" id="GO:0061630">
    <property type="term" value="F:ubiquitin protein ligase activity"/>
    <property type="evidence" value="ECO:0007669"/>
    <property type="project" value="TreeGrafter"/>
</dbReference>
<feature type="region of interest" description="Disordered" evidence="6">
    <location>
        <begin position="1621"/>
        <end position="1645"/>
    </location>
</feature>
<dbReference type="Proteomes" id="UP000265140">
    <property type="component" value="Chromosome 10"/>
</dbReference>
<feature type="region of interest" description="Disordered" evidence="6">
    <location>
        <begin position="360"/>
        <end position="408"/>
    </location>
</feature>
<dbReference type="SUPFAM" id="SSF57845">
    <property type="entry name" value="B-box zinc-binding domain"/>
    <property type="match status" value="1"/>
</dbReference>
<dbReference type="SUPFAM" id="SSF57903">
    <property type="entry name" value="FYVE/PHD zinc finger"/>
    <property type="match status" value="1"/>
</dbReference>
<evidence type="ECO:0000256" key="2">
    <source>
        <dbReference type="ARBA" id="ARBA00022771"/>
    </source>
</evidence>
<evidence type="ECO:0000259" key="8">
    <source>
        <dbReference type="PROSITE" id="PS50119"/>
    </source>
</evidence>
<keyword evidence="2 4" id="KW-0863">Zinc-finger</keyword>
<keyword evidence="3" id="KW-0862">Zinc</keyword>
<keyword evidence="1" id="KW-0479">Metal-binding</keyword>
<dbReference type="InterPro" id="IPR013083">
    <property type="entry name" value="Znf_RING/FYVE/PHD"/>
</dbReference>
<dbReference type="PROSITE" id="PS00518">
    <property type="entry name" value="ZF_RING_1"/>
    <property type="match status" value="1"/>
</dbReference>
<gene>
    <name evidence="9" type="primary">TP53BP2</name>
</gene>
<reference evidence="9" key="2">
    <citation type="submission" date="2020-02" db="EMBL/GenBank/DDBJ databases">
        <title>Esox lucius (northern pike) genome, fEsoLuc1, primary haplotype.</title>
        <authorList>
            <person name="Myers G."/>
            <person name="Karagic N."/>
            <person name="Meyer A."/>
            <person name="Pippel M."/>
            <person name="Reichard M."/>
            <person name="Winkler S."/>
            <person name="Tracey A."/>
            <person name="Sims Y."/>
            <person name="Howe K."/>
            <person name="Rhie A."/>
            <person name="Formenti G."/>
            <person name="Durbin R."/>
            <person name="Fedrigo O."/>
            <person name="Jarvis E.D."/>
        </authorList>
    </citation>
    <scope>NUCLEOTIDE SEQUENCE [LARGE SCALE GENOMIC DNA]</scope>
</reference>
<name>A0A6Q2ZJN1_ESOLU</name>
<feature type="domain" description="B box-type" evidence="8">
    <location>
        <begin position="90"/>
        <end position="131"/>
    </location>
</feature>
<evidence type="ECO:0000259" key="7">
    <source>
        <dbReference type="PROSITE" id="PS50089"/>
    </source>
</evidence>
<dbReference type="SMART" id="SM00336">
    <property type="entry name" value="BBOX"/>
    <property type="match status" value="2"/>
</dbReference>
<feature type="domain" description="RING-type" evidence="7">
    <location>
        <begin position="26"/>
        <end position="65"/>
    </location>
</feature>
<organism evidence="9 10">
    <name type="scientific">Esox lucius</name>
    <name type="common">Northern pike</name>
    <dbReference type="NCBI Taxonomy" id="8010"/>
    <lineage>
        <taxon>Eukaryota</taxon>
        <taxon>Metazoa</taxon>
        <taxon>Chordata</taxon>
        <taxon>Craniata</taxon>
        <taxon>Vertebrata</taxon>
        <taxon>Euteleostomi</taxon>
        <taxon>Actinopterygii</taxon>
        <taxon>Neopterygii</taxon>
        <taxon>Teleostei</taxon>
        <taxon>Protacanthopterygii</taxon>
        <taxon>Esociformes</taxon>
        <taxon>Esocidae</taxon>
        <taxon>Esox</taxon>
    </lineage>
</organism>
<reference evidence="9" key="4">
    <citation type="submission" date="2025-09" db="UniProtKB">
        <authorList>
            <consortium name="Ensembl"/>
        </authorList>
    </citation>
    <scope>IDENTIFICATION</scope>
</reference>
<dbReference type="InterPro" id="IPR047153">
    <property type="entry name" value="TRIM45/56/19-like"/>
</dbReference>
<evidence type="ECO:0000313" key="10">
    <source>
        <dbReference type="Proteomes" id="UP000265140"/>
    </source>
</evidence>
<keyword evidence="10" id="KW-1185">Reference proteome</keyword>
<dbReference type="PROSITE" id="PS50119">
    <property type="entry name" value="ZF_BBOX"/>
    <property type="match status" value="2"/>
</dbReference>
<feature type="coiled-coil region" evidence="5">
    <location>
        <begin position="207"/>
        <end position="234"/>
    </location>
</feature>
<evidence type="ECO:0000313" key="9">
    <source>
        <dbReference type="Ensembl" id="ENSELUP00000078799.2"/>
    </source>
</evidence>
<feature type="compositionally biased region" description="Polar residues" evidence="6">
    <location>
        <begin position="1310"/>
        <end position="1323"/>
    </location>
</feature>
<feature type="region of interest" description="Disordered" evidence="6">
    <location>
        <begin position="1420"/>
        <end position="1440"/>
    </location>
</feature>
<dbReference type="CDD" id="cd19775">
    <property type="entry name" value="Bbox2_TIF1_C-VI"/>
    <property type="match status" value="1"/>
</dbReference>
<protein>
    <submittedName>
        <fullName evidence="9">Uncharacterized protein</fullName>
    </submittedName>
</protein>
<dbReference type="CDD" id="cd15541">
    <property type="entry name" value="PHD_TIF1_like"/>
    <property type="match status" value="1"/>
</dbReference>
<dbReference type="PANTHER" id="PTHR25462:SF299">
    <property type="entry name" value="E3 UBIQUITIN-PROTEIN LIGASE TRIM56"/>
    <property type="match status" value="1"/>
</dbReference>
<dbReference type="InterPro" id="IPR017907">
    <property type="entry name" value="Znf_RING_CS"/>
</dbReference>
<feature type="region of interest" description="Disordered" evidence="6">
    <location>
        <begin position="1819"/>
        <end position="1839"/>
    </location>
</feature>
<feature type="region of interest" description="Disordered" evidence="6">
    <location>
        <begin position="1303"/>
        <end position="1323"/>
    </location>
</feature>
<dbReference type="GO" id="GO:0008270">
    <property type="term" value="F:zinc ion binding"/>
    <property type="evidence" value="ECO:0007669"/>
    <property type="project" value="UniProtKB-KW"/>
</dbReference>
<feature type="compositionally biased region" description="Polar residues" evidence="6">
    <location>
        <begin position="382"/>
        <end position="394"/>
    </location>
</feature>
<dbReference type="GO" id="GO:0005654">
    <property type="term" value="C:nucleoplasm"/>
    <property type="evidence" value="ECO:0007669"/>
    <property type="project" value="TreeGrafter"/>
</dbReference>
<dbReference type="InterPro" id="IPR001965">
    <property type="entry name" value="Znf_PHD"/>
</dbReference>
<dbReference type="AlphaFoldDB" id="A0A6Q2ZJN1"/>
<reference evidence="9" key="3">
    <citation type="submission" date="2025-08" db="UniProtKB">
        <authorList>
            <consortium name="Ensembl"/>
        </authorList>
    </citation>
    <scope>IDENTIFICATION</scope>
</reference>
<dbReference type="SMART" id="SM00249">
    <property type="entry name" value="PHD"/>
    <property type="match status" value="1"/>
</dbReference>
<dbReference type="GO" id="GO:0060340">
    <property type="term" value="P:positive regulation of type I interferon-mediated signaling pathway"/>
    <property type="evidence" value="ECO:0007669"/>
    <property type="project" value="TreeGrafter"/>
</dbReference>
<evidence type="ECO:0000256" key="3">
    <source>
        <dbReference type="ARBA" id="ARBA00022833"/>
    </source>
</evidence>
<dbReference type="SMART" id="SM00184">
    <property type="entry name" value="RING"/>
    <property type="match status" value="2"/>
</dbReference>
<feature type="domain" description="B box-type" evidence="8">
    <location>
        <begin position="137"/>
        <end position="184"/>
    </location>
</feature>
<evidence type="ECO:0000256" key="6">
    <source>
        <dbReference type="SAM" id="MobiDB-lite"/>
    </source>
</evidence>
<dbReference type="InterPro" id="IPR011011">
    <property type="entry name" value="Znf_FYVE_PHD"/>
</dbReference>
<dbReference type="PANTHER" id="PTHR25462">
    <property type="entry name" value="BONUS, ISOFORM C-RELATED"/>
    <property type="match status" value="1"/>
</dbReference>
<dbReference type="Pfam" id="PF00643">
    <property type="entry name" value="zf-B_box"/>
    <property type="match status" value="1"/>
</dbReference>
<feature type="region of interest" description="Disordered" evidence="6">
    <location>
        <begin position="691"/>
        <end position="711"/>
    </location>
</feature>
<feature type="compositionally biased region" description="Polar residues" evidence="6">
    <location>
        <begin position="477"/>
        <end position="489"/>
    </location>
</feature>
<feature type="region of interest" description="Disordered" evidence="6">
    <location>
        <begin position="477"/>
        <end position="524"/>
    </location>
</feature>
<dbReference type="InterPro" id="IPR001841">
    <property type="entry name" value="Znf_RING"/>
</dbReference>
<dbReference type="Bgee" id="ENSELUG00000015673">
    <property type="expression patterns" value="Expressed in ovary and 7 other cell types or tissues"/>
</dbReference>
<sequence>MVSPRSGGGTVSTALPVRPVCSYNSCGFCGRDLKHERIPQLLPCLHSVCRECVPLSELQRECPVCGSQYFSSEITDNPFFSKFSDLKPRCGGCDEPVVCGWCAECVEPLCSVCVAAHKRVKLTREHSVLFRLPPGFSRAVLCPIHSREQMKLFCVTCDQLTCRDCQLTFHREHKYMLAQEALPQQREWLQYLMETVKKQRPIVQQNLLELEGRLSDLEDLQESLRAEVKDILKVIWRVLVKRAMQLSKEMQDLCRNESECVTERQAQLRKLGERQEYVLAFTENTLKNEDQTLLLSCKRQIHAQLQGILAQTQDLYAVSTMKELKLYCHQDFFRTIGCFGEIVTKEVPFARLNLKKTHGSVSSPIQISPPTFSLEKQRKETASSTLSPSSQDASSMYRPAGQPYHYVPHATRPSSLALSSCSDSPLSVSSTSAVNATNPLRSYKNDVNAEDRGCLSLSAVSQNGPVPCHRYPGGTSETDLVTDPGTQNCHAKRKSAGESVGPENKRYRLPPLKIPADSSCERDPPVDAENQIAYQAGKVMKRKAMSTNVDRSAVPPVDNTQATKVLVHHQSNHITKTASQVVFAPFKLPVTRGPSAASDIPPSTLNAPPSTGYRMAVPPYLVISNTAPVSSPTANMGWLDNKSLVFIPNGMIFQTPIGGVQNQLQAGSVPEGKCPQGLLQCVDNRVSDMITRQPASPPTEAPQSQSTDFSTHNTSQFKIRMKMVKTVPKVQITKQPAKERPMESGLCQKDEVASTFLVDPTPVQTNSIKIDIAQTEIDLFQKDSNLTVVQNETHQAKKTKNTQMEIVPAQAIGIKENQVCHPVKSPMQFVRADVLDPSQTVHTNQAHSVQNSIVQTDSGHTKIVNISTQVSSITIKDESPATYSLSVTGPMQPMKVIMSDTPHSENVQTDHIYTERVHVTNKAKAGFVQTKMVRRDSVQIGTPSRDSVQTGTQSRASVQIETVQTEMVHKDSFQNETAPMDLVRTDTSQVDPVWTETVQTEMVHKDSFQNETALMDPVRTDMSQVDPVRTETVQTEMVHKDSFQNETAPMDPVRTDTSQVDPVWTETVQTEMVHKDSFQNETAPMDLVWTDTLQVDPVRTETVQTEMVHKDSFQNETAPMDLVRTDTSQVDPVRTETVQTEMVHKDSFQNETAPMDPVRTDTSQVDPVRTETVQTEMVHKDSFQNETAPMDLVWTDTLQVDPVWTVTVQTEMVHKDSFQNETALMDPVRTDMSQVDPVRTETVQTEMVHKDSFQNETALMDPVRTDMSQVDPVRTDTSQVDPVWTETVQTETVHKDSFQNEMAPMDPVRTDTSQVDPVRTDTSQVDPVWTETVQTETVHKDSFQNETAPMDPVWTDTSQVDTVWTETVQTETVHKDSVPTETVLKDSVQTETVQKQTETMQKEIETANKDSVQIKAVQIEREHEDSVRTETVQPGTEPRDSVLGQITKRKSAPSEFAQFETGKAEPVAEAEIVPTEAMNDQTGTAQMKPAHYDTGCKNVVESVILDTDRAPNDFTDIIQTEMSTPNKSVELVPNSTLIEIIDLTLDLSNDLCSPVEEDDVEMDNAVKTAERKDTGMSFGLDRFLQVSLLRMPFLDAPLGAPSTCFSLTGIKEQETVKAILKDTSPESCSSSSPDSRRSTRQRRPHLGRRKHCTACKTSGKLIQCVCGRGFHKDCHIPPVSFLATLSERWRCMLCRDLSDPAWQQDYSEPDGEMCMSPSDQMRCERLLLVLSCKKYSFVLYRQAKRSSPCHYMNISLIRGRLLRKLVPPYRTPSEFVSDVWFLLHLLLKKYSKSVNRLRACFRKELGKLFEGILPPSLLVNPHQGEEEEEERSADPEENKEFTMKGIRALLKRSGQANASHTGLNER</sequence>
<dbReference type="PROSITE" id="PS50089">
    <property type="entry name" value="ZF_RING_2"/>
    <property type="match status" value="1"/>
</dbReference>
<dbReference type="InterPro" id="IPR000315">
    <property type="entry name" value="Znf_B-box"/>
</dbReference>
<reference evidence="10" key="1">
    <citation type="journal article" date="2014" name="PLoS ONE">
        <title>The genome and linkage map of the northern pike (Esox lucius): conserved synteny revealed between the salmonid sister group and the Neoteleostei.</title>
        <authorList>
            <person name="Rondeau E.B."/>
            <person name="Minkley D.R."/>
            <person name="Leong J.S."/>
            <person name="Messmer A.M."/>
            <person name="Jantzen J.R."/>
            <person name="von Schalburg K.R."/>
            <person name="Lemon C."/>
            <person name="Bird N.H."/>
            <person name="Koop B.F."/>
        </authorList>
    </citation>
    <scope>NUCLEOTIDE SEQUENCE</scope>
</reference>
<dbReference type="Gene3D" id="3.30.160.60">
    <property type="entry name" value="Classic Zinc Finger"/>
    <property type="match status" value="1"/>
</dbReference>
<dbReference type="GO" id="GO:0045087">
    <property type="term" value="P:innate immune response"/>
    <property type="evidence" value="ECO:0007669"/>
    <property type="project" value="TreeGrafter"/>
</dbReference>
<evidence type="ECO:0000256" key="1">
    <source>
        <dbReference type="ARBA" id="ARBA00022723"/>
    </source>
</evidence>
<dbReference type="GeneTree" id="ENSGT00940000156361"/>
<proteinExistence type="predicted"/>